<dbReference type="InterPro" id="IPR013527">
    <property type="entry name" value="YicC-like_N"/>
</dbReference>
<keyword evidence="3" id="KW-0255">Endonuclease</keyword>
<keyword evidence="2" id="KW-0540">Nuclease</keyword>
<comment type="cofactor">
    <cofactor evidence="1">
        <name>a divalent metal cation</name>
        <dbReference type="ChEBI" id="CHEBI:60240"/>
    </cofactor>
</comment>
<evidence type="ECO:0000256" key="4">
    <source>
        <dbReference type="ARBA" id="ARBA00022801"/>
    </source>
</evidence>
<dbReference type="OrthoDB" id="9771229at2"/>
<keyword evidence="4" id="KW-0378">Hydrolase</keyword>
<dbReference type="RefSeq" id="WP_078576199.1">
    <property type="nucleotide sequence ID" value="NZ_JABXYM010000001.1"/>
</dbReference>
<evidence type="ECO:0000256" key="1">
    <source>
        <dbReference type="ARBA" id="ARBA00001968"/>
    </source>
</evidence>
<evidence type="ECO:0000256" key="3">
    <source>
        <dbReference type="ARBA" id="ARBA00022759"/>
    </source>
</evidence>
<dbReference type="NCBIfam" id="TIGR00255">
    <property type="entry name" value="YicC/YloC family endoribonuclease"/>
    <property type="match status" value="1"/>
</dbReference>
<feature type="domain" description="Endoribonuclease YicC-like C-terminal" evidence="7">
    <location>
        <begin position="175"/>
        <end position="293"/>
    </location>
</feature>
<evidence type="ECO:0000259" key="7">
    <source>
        <dbReference type="Pfam" id="PF08340"/>
    </source>
</evidence>
<dbReference type="AlphaFoldDB" id="A0A9Q4B0C5"/>
<sequence>MVMSMTGYGRSQKENEHSRLTVEMRAVNHRFCEINIRMPRQLFFLEDRMKKCISRYVNRGKIDVFLNLQGEGTMKRSLNVDWNLFHEYYQLYEEMAEMTVSSEAFPLDKLLIHEDVVSVQESDEVPEDLESMVLQTVEEAAQQLAKMRQQEGSALTNDMKERLQRLTVYVKQLRDLAPEVQDLYRDRLMKKVDDFLALRAEIDETRLLTEVAVYADKSDINEELTRIDSHITQFNDILEESGVVGRKLDFLVQELNREANTIGSKANHLEISQIVVNIKAELEKIREQVQNVE</sequence>
<dbReference type="Pfam" id="PF08340">
    <property type="entry name" value="YicC-like_C"/>
    <property type="match status" value="1"/>
</dbReference>
<protein>
    <submittedName>
        <fullName evidence="8">YicC family protein</fullName>
    </submittedName>
</protein>
<accession>A0A9Q4B0C5</accession>
<dbReference type="InterPro" id="IPR013551">
    <property type="entry name" value="YicC-like_C"/>
</dbReference>
<evidence type="ECO:0000313" key="9">
    <source>
        <dbReference type="Proteomes" id="UP001057753"/>
    </source>
</evidence>
<feature type="domain" description="Endoribonuclease YicC-like N-terminal" evidence="6">
    <location>
        <begin position="3"/>
        <end position="156"/>
    </location>
</feature>
<organism evidence="8 9">
    <name type="scientific">Salipaludibacillus agaradhaerens</name>
    <name type="common">Bacillus agaradhaerens</name>
    <dbReference type="NCBI Taxonomy" id="76935"/>
    <lineage>
        <taxon>Bacteria</taxon>
        <taxon>Bacillati</taxon>
        <taxon>Bacillota</taxon>
        <taxon>Bacilli</taxon>
        <taxon>Bacillales</taxon>
        <taxon>Bacillaceae</taxon>
    </lineage>
</organism>
<dbReference type="InterPro" id="IPR005229">
    <property type="entry name" value="YicC/YloC-like"/>
</dbReference>
<gene>
    <name evidence="8" type="ORF">HXA33_05420</name>
</gene>
<evidence type="ECO:0000256" key="5">
    <source>
        <dbReference type="ARBA" id="ARBA00035648"/>
    </source>
</evidence>
<dbReference type="Proteomes" id="UP001057753">
    <property type="component" value="Unassembled WGS sequence"/>
</dbReference>
<keyword evidence="9" id="KW-1185">Reference proteome</keyword>
<evidence type="ECO:0000256" key="2">
    <source>
        <dbReference type="ARBA" id="ARBA00022722"/>
    </source>
</evidence>
<dbReference type="Pfam" id="PF03755">
    <property type="entry name" value="YicC-like_N"/>
    <property type="match status" value="1"/>
</dbReference>
<dbReference type="EMBL" id="JABXYM010000001">
    <property type="protein sequence ID" value="MCR6095979.1"/>
    <property type="molecule type" value="Genomic_DNA"/>
</dbReference>
<dbReference type="PANTHER" id="PTHR30636">
    <property type="entry name" value="UPF0701 PROTEIN YICC"/>
    <property type="match status" value="1"/>
</dbReference>
<proteinExistence type="inferred from homology"/>
<name>A0A9Q4B0C5_SALAG</name>
<comment type="similarity">
    <text evidence="5">Belongs to the YicC/YloC family.</text>
</comment>
<reference evidence="8" key="1">
    <citation type="submission" date="2020-06" db="EMBL/GenBank/DDBJ databases">
        <title>Insight into the genomes of haloalkaliphilic bacilli from Kenyan soda lakes.</title>
        <authorList>
            <person name="Mwirichia R."/>
            <person name="Villamizar G.C."/>
            <person name="Poehlein A."/>
            <person name="Mugweru J."/>
            <person name="Kipnyargis A."/>
            <person name="Kiplimo D."/>
            <person name="Orwa P."/>
            <person name="Daniel R."/>
        </authorList>
    </citation>
    <scope>NUCLEOTIDE SEQUENCE</scope>
    <source>
        <strain evidence="8">B1096_S55</strain>
    </source>
</reference>
<dbReference type="GO" id="GO:0004521">
    <property type="term" value="F:RNA endonuclease activity"/>
    <property type="evidence" value="ECO:0007669"/>
    <property type="project" value="InterPro"/>
</dbReference>
<evidence type="ECO:0000313" key="8">
    <source>
        <dbReference type="EMBL" id="MCR6095979.1"/>
    </source>
</evidence>
<dbReference type="GO" id="GO:0016787">
    <property type="term" value="F:hydrolase activity"/>
    <property type="evidence" value="ECO:0007669"/>
    <property type="project" value="UniProtKB-KW"/>
</dbReference>
<comment type="caution">
    <text evidence="8">The sequence shown here is derived from an EMBL/GenBank/DDBJ whole genome shotgun (WGS) entry which is preliminary data.</text>
</comment>
<dbReference type="PANTHER" id="PTHR30636:SF3">
    <property type="entry name" value="UPF0701 PROTEIN YICC"/>
    <property type="match status" value="1"/>
</dbReference>
<evidence type="ECO:0000259" key="6">
    <source>
        <dbReference type="Pfam" id="PF03755"/>
    </source>
</evidence>